<feature type="region of interest" description="Disordered" evidence="1">
    <location>
        <begin position="26"/>
        <end position="83"/>
    </location>
</feature>
<reference evidence="2" key="3">
    <citation type="submission" date="2025-09" db="UniProtKB">
        <authorList>
            <consortium name="Ensembl"/>
        </authorList>
    </citation>
    <scope>IDENTIFICATION</scope>
</reference>
<dbReference type="Ensembl" id="ENSMFAT00000085838.1">
    <property type="protein sequence ID" value="ENSMFAP00000062745.1"/>
    <property type="gene ID" value="ENSMFAG00000063448.1"/>
</dbReference>
<feature type="compositionally biased region" description="Low complexity" evidence="1">
    <location>
        <begin position="35"/>
        <end position="56"/>
    </location>
</feature>
<name>A0A7N9DAB5_MACFA</name>
<reference evidence="2 3" key="1">
    <citation type="submission" date="2013-03" db="EMBL/GenBank/DDBJ databases">
        <authorList>
            <person name="Warren W."/>
            <person name="Wilson R.K."/>
        </authorList>
    </citation>
    <scope>NUCLEOTIDE SEQUENCE</scope>
</reference>
<reference evidence="2" key="2">
    <citation type="submission" date="2025-08" db="UniProtKB">
        <authorList>
            <consortium name="Ensembl"/>
        </authorList>
    </citation>
    <scope>IDENTIFICATION</scope>
</reference>
<proteinExistence type="predicted"/>
<feature type="region of interest" description="Disordered" evidence="1">
    <location>
        <begin position="96"/>
        <end position="119"/>
    </location>
</feature>
<dbReference type="GeneTree" id="ENSGT00940000161627"/>
<feature type="compositionally biased region" description="Low complexity" evidence="1">
    <location>
        <begin position="96"/>
        <end position="105"/>
    </location>
</feature>
<dbReference type="AlphaFoldDB" id="A0A7N9DAB5"/>
<dbReference type="PANTHER" id="PTHR46254">
    <property type="entry name" value="PROTEIN GVQW1-RELATED"/>
    <property type="match status" value="1"/>
</dbReference>
<evidence type="ECO:0000313" key="3">
    <source>
        <dbReference type="Proteomes" id="UP000233100"/>
    </source>
</evidence>
<protein>
    <submittedName>
        <fullName evidence="2">Uncharacterized protein</fullName>
    </submittedName>
</protein>
<organism evidence="2 3">
    <name type="scientific">Macaca fascicularis</name>
    <name type="common">Crab-eating macaque</name>
    <name type="synonym">Cynomolgus monkey</name>
    <dbReference type="NCBI Taxonomy" id="9541"/>
    <lineage>
        <taxon>Eukaryota</taxon>
        <taxon>Metazoa</taxon>
        <taxon>Chordata</taxon>
        <taxon>Craniata</taxon>
        <taxon>Vertebrata</taxon>
        <taxon>Euteleostomi</taxon>
        <taxon>Mammalia</taxon>
        <taxon>Eutheria</taxon>
        <taxon>Euarchontoglires</taxon>
        <taxon>Primates</taxon>
        <taxon>Haplorrhini</taxon>
        <taxon>Catarrhini</taxon>
        <taxon>Cercopithecidae</taxon>
        <taxon>Cercopithecinae</taxon>
        <taxon>Macaca</taxon>
    </lineage>
</organism>
<sequence length="330" mass="34104">RTPTLSCTRTCPATCCPLQSWAGAREEEDVTDGEAAAQAGHQRGPAGGAAAAVQGARAGGGEHGAAGLQPVPQEPAVPEGLCDPALPPALAAVRAADPGGAAADPEQWPPGARAPGEAVPPVLLGAGRGRADLPDAAVPTHVQLPPGESHPPAPAFPLLQLRPGVSTIPPCSALGRTPPGQLPGARALGQGMRRPQAGEREADLGELGWAWALLICVSLSCYQSPMTPAILGCCQRFYVGDCKHEPPCLASSVFLSFEIESCSVTQAGVQWHDLGSLQPLPPSFTPFSCLSLPRSWDHRYPPPCLANFFCIFSRDGVSPCQPGWSRSPDP</sequence>
<dbReference type="Proteomes" id="UP000233100">
    <property type="component" value="Chromosome 3"/>
</dbReference>
<evidence type="ECO:0000313" key="2">
    <source>
        <dbReference type="Ensembl" id="ENSMFAP00000062745.1"/>
    </source>
</evidence>
<keyword evidence="3" id="KW-1185">Reference proteome</keyword>
<evidence type="ECO:0000256" key="1">
    <source>
        <dbReference type="SAM" id="MobiDB-lite"/>
    </source>
</evidence>
<accession>A0A7N9DAB5</accession>